<gene>
    <name evidence="2" type="ORF">GCM10011574_50460</name>
</gene>
<keyword evidence="3" id="KW-1185">Reference proteome</keyword>
<dbReference type="Gene3D" id="3.40.50.720">
    <property type="entry name" value="NAD(P)-binding Rossmann-like Domain"/>
    <property type="match status" value="1"/>
</dbReference>
<dbReference type="InterPro" id="IPR036291">
    <property type="entry name" value="NAD(P)-bd_dom_sf"/>
</dbReference>
<dbReference type="SUPFAM" id="SSF51735">
    <property type="entry name" value="NAD(P)-binding Rossmann-fold domains"/>
    <property type="match status" value="1"/>
</dbReference>
<proteinExistence type="predicted"/>
<feature type="domain" description="NAD(P)-binding" evidence="1">
    <location>
        <begin position="36"/>
        <end position="208"/>
    </location>
</feature>
<dbReference type="AlphaFoldDB" id="A0A8H9H2V3"/>
<dbReference type="InterPro" id="IPR051604">
    <property type="entry name" value="Ergot_Alk_Oxidoreductase"/>
</dbReference>
<dbReference type="Pfam" id="PF13460">
    <property type="entry name" value="NAD_binding_10"/>
    <property type="match status" value="1"/>
</dbReference>
<accession>A0A8H9H2V3</accession>
<dbReference type="EMBL" id="BMMN01000010">
    <property type="protein sequence ID" value="GGO22287.1"/>
    <property type="molecule type" value="Genomic_DNA"/>
</dbReference>
<evidence type="ECO:0000313" key="2">
    <source>
        <dbReference type="EMBL" id="GGO22287.1"/>
    </source>
</evidence>
<dbReference type="Proteomes" id="UP000653480">
    <property type="component" value="Unassembled WGS sequence"/>
</dbReference>
<dbReference type="PANTHER" id="PTHR43162:SF1">
    <property type="entry name" value="PRESTALK A DIFFERENTIATION PROTEIN A"/>
    <property type="match status" value="1"/>
</dbReference>
<dbReference type="Gene3D" id="3.90.25.10">
    <property type="entry name" value="UDP-galactose 4-epimerase, domain 1"/>
    <property type="match status" value="1"/>
</dbReference>
<reference evidence="2" key="2">
    <citation type="submission" date="2020-09" db="EMBL/GenBank/DDBJ databases">
        <authorList>
            <person name="Sun Q."/>
            <person name="Zhou Y."/>
        </authorList>
    </citation>
    <scope>NUCLEOTIDE SEQUENCE</scope>
    <source>
        <strain evidence="2">CGMCC 4.7138</strain>
    </source>
</reference>
<evidence type="ECO:0000259" key="1">
    <source>
        <dbReference type="Pfam" id="PF13460"/>
    </source>
</evidence>
<name>A0A8H9H2V3_9ACTN</name>
<comment type="caution">
    <text evidence="2">The sequence shown here is derived from an EMBL/GenBank/DDBJ whole genome shotgun (WGS) entry which is preliminary data.</text>
</comment>
<dbReference type="PANTHER" id="PTHR43162">
    <property type="match status" value="1"/>
</dbReference>
<protein>
    <submittedName>
        <fullName evidence="2">Nucleotide-diphosphate-sugar epimerase</fullName>
    </submittedName>
</protein>
<reference evidence="2" key="1">
    <citation type="journal article" date="2014" name="Int. J. Syst. Evol. Microbiol.">
        <title>Complete genome sequence of Corynebacterium casei LMG S-19264T (=DSM 44701T), isolated from a smear-ripened cheese.</title>
        <authorList>
            <consortium name="US DOE Joint Genome Institute (JGI-PGF)"/>
            <person name="Walter F."/>
            <person name="Albersmeier A."/>
            <person name="Kalinowski J."/>
            <person name="Ruckert C."/>
        </authorList>
    </citation>
    <scope>NUCLEOTIDE SEQUENCE</scope>
    <source>
        <strain evidence="2">CGMCC 4.7138</strain>
    </source>
</reference>
<dbReference type="InterPro" id="IPR016040">
    <property type="entry name" value="NAD(P)-bd_dom"/>
</dbReference>
<evidence type="ECO:0000313" key="3">
    <source>
        <dbReference type="Proteomes" id="UP000653480"/>
    </source>
</evidence>
<sequence length="308" mass="32632">MAGSRAPVTGDGEDAYRNIPGTVRLITVMAQILVTGATGNVGREVTAQLISAGVPVRAFVRDARTTRLPEGVEIATGDLSEPETLKRALNGITTVFLVWPFLTSEGAPAVLATIAGSARRLVYLSSSGVHEDAGRQTDPINQLHSDMESLIEASGLEWTILRADTIASNALGWAGQIRQDGVVRGPDIAPTAVVHQADVAAAAARVLTGDGHVGTTHVLTGPQVVSRAEQVRLIGEAIGRPLRFEKVPVEAARERMLADGRPPALVEALLASTRRPRSDLITSTVEEIVGRPPRTFSEWAADHAADFR</sequence>
<organism evidence="2 3">
    <name type="scientific">Microbispora bryophytorum</name>
    <dbReference type="NCBI Taxonomy" id="1460882"/>
    <lineage>
        <taxon>Bacteria</taxon>
        <taxon>Bacillati</taxon>
        <taxon>Actinomycetota</taxon>
        <taxon>Actinomycetes</taxon>
        <taxon>Streptosporangiales</taxon>
        <taxon>Streptosporangiaceae</taxon>
        <taxon>Microbispora</taxon>
    </lineage>
</organism>